<dbReference type="InterPro" id="IPR015300">
    <property type="entry name" value="DNA-bd_pseudobarrel_sf"/>
</dbReference>
<keyword evidence="2" id="KW-0805">Transcription regulation</keyword>
<evidence type="ECO:0000256" key="2">
    <source>
        <dbReference type="ARBA" id="ARBA00023015"/>
    </source>
</evidence>
<dbReference type="GO" id="GO:0003677">
    <property type="term" value="F:DNA binding"/>
    <property type="evidence" value="ECO:0007669"/>
    <property type="project" value="UniProtKB-KW"/>
</dbReference>
<sequence>MGLNTSSYLPQVFKHQIDKLKGTDVMLVDQKEMTSKDMDNHQGRFSMPRGKVITRDFISEDEIDLFDQNLNDGIKWSLIQLCLEEITDFELNKWTMNKTFSYTLIRRWKSVAYNERNRLQIGCVC</sequence>
<name>A0AAE0AWT6_9ROSI</name>
<dbReference type="Gene3D" id="2.40.330.10">
    <property type="entry name" value="DNA-binding pseudobarrel domain"/>
    <property type="match status" value="1"/>
</dbReference>
<keyword evidence="3" id="KW-0238">DNA-binding</keyword>
<dbReference type="InterPro" id="IPR005508">
    <property type="entry name" value="At2g31720-like"/>
</dbReference>
<evidence type="ECO:0000313" key="7">
    <source>
        <dbReference type="Proteomes" id="UP001281410"/>
    </source>
</evidence>
<dbReference type="Pfam" id="PF03754">
    <property type="entry name" value="At2g31720-like"/>
    <property type="match status" value="1"/>
</dbReference>
<comment type="caution">
    <text evidence="6">The sequence shown here is derived from an EMBL/GenBank/DDBJ whole genome shotgun (WGS) entry which is preliminary data.</text>
</comment>
<reference evidence="6" key="1">
    <citation type="journal article" date="2023" name="Plant J.">
        <title>Genome sequences and population genomics provide insights into the demographic history, inbreeding, and mutation load of two 'living fossil' tree species of Dipteronia.</title>
        <authorList>
            <person name="Feng Y."/>
            <person name="Comes H.P."/>
            <person name="Chen J."/>
            <person name="Zhu S."/>
            <person name="Lu R."/>
            <person name="Zhang X."/>
            <person name="Li P."/>
            <person name="Qiu J."/>
            <person name="Olsen K.M."/>
            <person name="Qiu Y."/>
        </authorList>
    </citation>
    <scope>NUCLEOTIDE SEQUENCE</scope>
    <source>
        <strain evidence="6">NBL</strain>
    </source>
</reference>
<evidence type="ECO:0000256" key="3">
    <source>
        <dbReference type="ARBA" id="ARBA00023125"/>
    </source>
</evidence>
<dbReference type="EMBL" id="JANJYJ010000002">
    <property type="protein sequence ID" value="KAK3225260.1"/>
    <property type="molecule type" value="Genomic_DNA"/>
</dbReference>
<organism evidence="6 7">
    <name type="scientific">Dipteronia sinensis</name>
    <dbReference type="NCBI Taxonomy" id="43782"/>
    <lineage>
        <taxon>Eukaryota</taxon>
        <taxon>Viridiplantae</taxon>
        <taxon>Streptophyta</taxon>
        <taxon>Embryophyta</taxon>
        <taxon>Tracheophyta</taxon>
        <taxon>Spermatophyta</taxon>
        <taxon>Magnoliopsida</taxon>
        <taxon>eudicotyledons</taxon>
        <taxon>Gunneridae</taxon>
        <taxon>Pentapetalae</taxon>
        <taxon>rosids</taxon>
        <taxon>malvids</taxon>
        <taxon>Sapindales</taxon>
        <taxon>Sapindaceae</taxon>
        <taxon>Hippocastanoideae</taxon>
        <taxon>Acereae</taxon>
        <taxon>Dipteronia</taxon>
    </lineage>
</organism>
<gene>
    <name evidence="6" type="ORF">Dsin_005122</name>
</gene>
<dbReference type="AlphaFoldDB" id="A0AAE0AWT6"/>
<evidence type="ECO:0000256" key="4">
    <source>
        <dbReference type="ARBA" id="ARBA00023163"/>
    </source>
</evidence>
<evidence type="ECO:0000256" key="5">
    <source>
        <dbReference type="ARBA" id="ARBA00023242"/>
    </source>
</evidence>
<keyword evidence="5" id="KW-0539">Nucleus</keyword>
<dbReference type="Proteomes" id="UP001281410">
    <property type="component" value="Unassembled WGS sequence"/>
</dbReference>
<dbReference type="PANTHER" id="PTHR31541">
    <property type="entry name" value="B3 DOMAIN PLANT PROTEIN-RELATED"/>
    <property type="match status" value="1"/>
</dbReference>
<accession>A0AAE0AWT6</accession>
<comment type="subcellular location">
    <subcellularLocation>
        <location evidence="1">Nucleus</location>
    </subcellularLocation>
</comment>
<protein>
    <submittedName>
        <fullName evidence="6">Uncharacterized protein</fullName>
    </submittedName>
</protein>
<keyword evidence="7" id="KW-1185">Reference proteome</keyword>
<evidence type="ECO:0000256" key="1">
    <source>
        <dbReference type="ARBA" id="ARBA00004123"/>
    </source>
</evidence>
<dbReference type="GO" id="GO:0005634">
    <property type="term" value="C:nucleus"/>
    <property type="evidence" value="ECO:0007669"/>
    <property type="project" value="UniProtKB-SubCell"/>
</dbReference>
<dbReference type="PANTHER" id="PTHR31541:SF25">
    <property type="entry name" value="GAMMA-GLIADIN B"/>
    <property type="match status" value="1"/>
</dbReference>
<keyword evidence="4" id="KW-0804">Transcription</keyword>
<proteinExistence type="predicted"/>
<evidence type="ECO:0000313" key="6">
    <source>
        <dbReference type="EMBL" id="KAK3225260.1"/>
    </source>
</evidence>